<feature type="region of interest" description="Disordered" evidence="1">
    <location>
        <begin position="138"/>
        <end position="189"/>
    </location>
</feature>
<feature type="chain" id="PRO_5035327535" description="Pilus formation protein N-terminal domain-containing protein" evidence="2">
    <location>
        <begin position="35"/>
        <end position="189"/>
    </location>
</feature>
<dbReference type="RefSeq" id="WP_189497967.1">
    <property type="nucleotide sequence ID" value="NZ_BMZH01000007.1"/>
</dbReference>
<dbReference type="AlphaFoldDB" id="A0A8J3CQJ8"/>
<dbReference type="Pfam" id="PF13629">
    <property type="entry name" value="T2SS-T3SS_pil_N"/>
    <property type="match status" value="1"/>
</dbReference>
<sequence>MRRSTYIRSFVKQSSLMIGASLLCVAGFAGSAHATDPIYQVDLNKTQILRLPAAAGSVIIGNPSIADVTVHSPTTIMVVGRGFGETNLIVLDRDGQTMVDADIQVTSITPSNGVRLFNGTSRQTYSCAPYCQPSPVLGDSPEHISANSPQVSSSNAPSAIFDQGPVSTSGLTGGPQGNSAFDGMPAIPN</sequence>
<proteinExistence type="predicted"/>
<dbReference type="EMBL" id="BMZH01000007">
    <property type="protein sequence ID" value="GHA96834.1"/>
    <property type="molecule type" value="Genomic_DNA"/>
</dbReference>
<dbReference type="InterPro" id="IPR032789">
    <property type="entry name" value="T2SS-T3SS_pil_N"/>
</dbReference>
<protein>
    <recommendedName>
        <fullName evidence="3">Pilus formation protein N-terminal domain-containing protein</fullName>
    </recommendedName>
</protein>
<evidence type="ECO:0000256" key="1">
    <source>
        <dbReference type="SAM" id="MobiDB-lite"/>
    </source>
</evidence>
<comment type="caution">
    <text evidence="4">The sequence shown here is derived from an EMBL/GenBank/DDBJ whole genome shotgun (WGS) entry which is preliminary data.</text>
</comment>
<evidence type="ECO:0000259" key="3">
    <source>
        <dbReference type="Pfam" id="PF13629"/>
    </source>
</evidence>
<name>A0A8J3CQJ8_9PROT</name>
<reference evidence="4" key="2">
    <citation type="submission" date="2020-09" db="EMBL/GenBank/DDBJ databases">
        <authorList>
            <person name="Sun Q."/>
            <person name="Kim S."/>
        </authorList>
    </citation>
    <scope>NUCLEOTIDE SEQUENCE</scope>
    <source>
        <strain evidence="4">KCTC 32513</strain>
    </source>
</reference>
<feature type="domain" description="Pilus formation protein N-terminal" evidence="3">
    <location>
        <begin position="39"/>
        <end position="106"/>
    </location>
</feature>
<evidence type="ECO:0000313" key="5">
    <source>
        <dbReference type="Proteomes" id="UP000634004"/>
    </source>
</evidence>
<organism evidence="4 5">
    <name type="scientific">Algimonas arctica</name>
    <dbReference type="NCBI Taxonomy" id="1479486"/>
    <lineage>
        <taxon>Bacteria</taxon>
        <taxon>Pseudomonadati</taxon>
        <taxon>Pseudomonadota</taxon>
        <taxon>Alphaproteobacteria</taxon>
        <taxon>Maricaulales</taxon>
        <taxon>Robiginitomaculaceae</taxon>
        <taxon>Algimonas</taxon>
    </lineage>
</organism>
<keyword evidence="5" id="KW-1185">Reference proteome</keyword>
<reference evidence="4" key="1">
    <citation type="journal article" date="2014" name="Int. J. Syst. Evol. Microbiol.">
        <title>Complete genome sequence of Corynebacterium casei LMG S-19264T (=DSM 44701T), isolated from a smear-ripened cheese.</title>
        <authorList>
            <consortium name="US DOE Joint Genome Institute (JGI-PGF)"/>
            <person name="Walter F."/>
            <person name="Albersmeier A."/>
            <person name="Kalinowski J."/>
            <person name="Ruckert C."/>
        </authorList>
    </citation>
    <scope>NUCLEOTIDE SEQUENCE</scope>
    <source>
        <strain evidence="4">KCTC 32513</strain>
    </source>
</reference>
<feature type="compositionally biased region" description="Polar residues" evidence="1">
    <location>
        <begin position="145"/>
        <end position="157"/>
    </location>
</feature>
<dbReference type="Proteomes" id="UP000634004">
    <property type="component" value="Unassembled WGS sequence"/>
</dbReference>
<evidence type="ECO:0000256" key="2">
    <source>
        <dbReference type="SAM" id="SignalP"/>
    </source>
</evidence>
<evidence type="ECO:0000313" key="4">
    <source>
        <dbReference type="EMBL" id="GHA96834.1"/>
    </source>
</evidence>
<keyword evidence="2" id="KW-0732">Signal</keyword>
<accession>A0A8J3CQJ8</accession>
<gene>
    <name evidence="4" type="ORF">GCM10009069_19840</name>
</gene>
<feature type="signal peptide" evidence="2">
    <location>
        <begin position="1"/>
        <end position="34"/>
    </location>
</feature>